<comment type="caution">
    <text evidence="8">The sequence shown here is derived from an EMBL/GenBank/DDBJ whole genome shotgun (WGS) entry which is preliminary data.</text>
</comment>
<organism evidence="8 9">
    <name type="scientific">Nocardioides luteus</name>
    <dbReference type="NCBI Taxonomy" id="1844"/>
    <lineage>
        <taxon>Bacteria</taxon>
        <taxon>Bacillati</taxon>
        <taxon>Actinomycetota</taxon>
        <taxon>Actinomycetes</taxon>
        <taxon>Propionibacteriales</taxon>
        <taxon>Nocardioidaceae</taxon>
        <taxon>Nocardioides</taxon>
    </lineage>
</organism>
<keyword evidence="5 6" id="KW-0472">Membrane</keyword>
<feature type="transmembrane region" description="Helical" evidence="6">
    <location>
        <begin position="51"/>
        <end position="73"/>
    </location>
</feature>
<proteinExistence type="predicted"/>
<evidence type="ECO:0000313" key="9">
    <source>
        <dbReference type="Proteomes" id="UP000033772"/>
    </source>
</evidence>
<feature type="transmembrane region" description="Helical" evidence="6">
    <location>
        <begin position="312"/>
        <end position="333"/>
    </location>
</feature>
<name>A0A1J4N0G6_9ACTN</name>
<keyword evidence="9" id="KW-1185">Reference proteome</keyword>
<feature type="transmembrane region" description="Helical" evidence="6">
    <location>
        <begin position="20"/>
        <end position="39"/>
    </location>
</feature>
<protein>
    <recommendedName>
        <fullName evidence="7">Major facilitator superfamily (MFS) profile domain-containing protein</fullName>
    </recommendedName>
</protein>
<evidence type="ECO:0000256" key="2">
    <source>
        <dbReference type="ARBA" id="ARBA00022475"/>
    </source>
</evidence>
<accession>A0A1J4N0G6</accession>
<sequence length="427" mass="43396">MTQTPPSHDATPAAGPTTWTPWRAVFAFGLVSLCADMVYEGMRAMAGPFLGSLGASALTVGLITGAGEGIALVLRLVTGVWADRSHNHWRLTVLGYGMTAVCVPLLAVAPFIGGAGLAVAATLILLERTGKAIRSPAKSALLARMATSTGRGKGFAVHKAMDQVGAFSGPLLLAGVAAATGLIWPGFALLAVPGALSLLLLAQLRRRAPIVTEPEDDPADGPETAAPASSALAALGRAVTGSDLPRTFHLFSLAAALMTAGLMTFGVISFRMVDDGLLLAAAVPLVYALAMAVEAVAALGTGHLFDRRGSRILLIVPVLVAVVPLCVFASQLWLVLAGVVVWGVAYGIQDSTVKAYVADLVPAPRRATAYGVFAAVQGIGALAGGGLAGALVTGHVPVLAAVIGGLQIAAFALLVHVTRRRPGPAQV</sequence>
<evidence type="ECO:0000313" key="8">
    <source>
        <dbReference type="EMBL" id="OIJ25100.1"/>
    </source>
</evidence>
<evidence type="ECO:0000256" key="4">
    <source>
        <dbReference type="ARBA" id="ARBA00022989"/>
    </source>
</evidence>
<reference evidence="8" key="1">
    <citation type="submission" date="2016-10" db="EMBL/GenBank/DDBJ databases">
        <title>Draft Genome Sequence of Nocardioides luteus Strain BAFB, an Alkane-Degrading Bacterium Isolated from JP-7 Polluted Soil.</title>
        <authorList>
            <person name="Brown L."/>
            <person name="Ruiz O.N."/>
            <person name="Gunasekera T."/>
        </authorList>
    </citation>
    <scope>NUCLEOTIDE SEQUENCE [LARGE SCALE GENOMIC DNA]</scope>
    <source>
        <strain evidence="8">BAFB</strain>
    </source>
</reference>
<feature type="transmembrane region" description="Helical" evidence="6">
    <location>
        <begin position="398"/>
        <end position="417"/>
    </location>
</feature>
<evidence type="ECO:0000256" key="1">
    <source>
        <dbReference type="ARBA" id="ARBA00004651"/>
    </source>
</evidence>
<dbReference type="PANTHER" id="PTHR42688:SF1">
    <property type="entry name" value="BLR5212 PROTEIN"/>
    <property type="match status" value="1"/>
</dbReference>
<feature type="transmembrane region" description="Helical" evidence="6">
    <location>
        <begin position="369"/>
        <end position="392"/>
    </location>
</feature>
<feature type="transmembrane region" description="Helical" evidence="6">
    <location>
        <begin position="250"/>
        <end position="270"/>
    </location>
</feature>
<evidence type="ECO:0000256" key="3">
    <source>
        <dbReference type="ARBA" id="ARBA00022692"/>
    </source>
</evidence>
<dbReference type="PANTHER" id="PTHR42688">
    <property type="entry name" value="CONSERVED PROTEIN"/>
    <property type="match status" value="1"/>
</dbReference>
<dbReference type="EMBL" id="JZDQ02000029">
    <property type="protein sequence ID" value="OIJ25100.1"/>
    <property type="molecule type" value="Genomic_DNA"/>
</dbReference>
<dbReference type="GO" id="GO:0005886">
    <property type="term" value="C:plasma membrane"/>
    <property type="evidence" value="ECO:0007669"/>
    <property type="project" value="UniProtKB-SubCell"/>
</dbReference>
<evidence type="ECO:0000256" key="6">
    <source>
        <dbReference type="SAM" id="Phobius"/>
    </source>
</evidence>
<dbReference type="InterPro" id="IPR052425">
    <property type="entry name" value="Uncharacterized_MFS-type"/>
</dbReference>
<dbReference type="InterPro" id="IPR020846">
    <property type="entry name" value="MFS_dom"/>
</dbReference>
<comment type="subcellular location">
    <subcellularLocation>
        <location evidence="1">Cell membrane</location>
        <topology evidence="1">Multi-pass membrane protein</topology>
    </subcellularLocation>
</comment>
<feature type="transmembrane region" description="Helical" evidence="6">
    <location>
        <begin position="276"/>
        <end position="300"/>
    </location>
</feature>
<evidence type="ECO:0000259" key="7">
    <source>
        <dbReference type="PROSITE" id="PS50850"/>
    </source>
</evidence>
<dbReference type="AlphaFoldDB" id="A0A1J4N0G6"/>
<feature type="transmembrane region" description="Helical" evidence="6">
    <location>
        <begin position="93"/>
        <end position="126"/>
    </location>
</feature>
<keyword evidence="2" id="KW-1003">Cell membrane</keyword>
<dbReference type="Gene3D" id="1.20.1250.20">
    <property type="entry name" value="MFS general substrate transporter like domains"/>
    <property type="match status" value="2"/>
</dbReference>
<dbReference type="Proteomes" id="UP000033772">
    <property type="component" value="Unassembled WGS sequence"/>
</dbReference>
<dbReference type="RefSeq" id="WP_045552030.1">
    <property type="nucleotide sequence ID" value="NZ_JZDQ02000029.1"/>
</dbReference>
<dbReference type="GO" id="GO:0022857">
    <property type="term" value="F:transmembrane transporter activity"/>
    <property type="evidence" value="ECO:0007669"/>
    <property type="project" value="InterPro"/>
</dbReference>
<dbReference type="STRING" id="1844.UG56_019500"/>
<keyword evidence="4 6" id="KW-1133">Transmembrane helix</keyword>
<dbReference type="InterPro" id="IPR036259">
    <property type="entry name" value="MFS_trans_sf"/>
</dbReference>
<feature type="domain" description="Major facilitator superfamily (MFS) profile" evidence="7">
    <location>
        <begin position="20"/>
        <end position="422"/>
    </location>
</feature>
<dbReference type="CDD" id="cd17370">
    <property type="entry name" value="MFS_MJ1317_like"/>
    <property type="match status" value="1"/>
</dbReference>
<gene>
    <name evidence="8" type="ORF">UG56_019500</name>
</gene>
<evidence type="ECO:0000256" key="5">
    <source>
        <dbReference type="ARBA" id="ARBA00023136"/>
    </source>
</evidence>
<dbReference type="Pfam" id="PF07690">
    <property type="entry name" value="MFS_1"/>
    <property type="match status" value="1"/>
</dbReference>
<dbReference type="InterPro" id="IPR011701">
    <property type="entry name" value="MFS"/>
</dbReference>
<dbReference type="PROSITE" id="PS50850">
    <property type="entry name" value="MFS"/>
    <property type="match status" value="1"/>
</dbReference>
<dbReference type="SUPFAM" id="SSF103473">
    <property type="entry name" value="MFS general substrate transporter"/>
    <property type="match status" value="1"/>
</dbReference>
<keyword evidence="3 6" id="KW-0812">Transmembrane</keyword>